<dbReference type="PROSITE" id="PS50001">
    <property type="entry name" value="SH2"/>
    <property type="match status" value="1"/>
</dbReference>
<name>A0A0R3UQ88_MESCO</name>
<dbReference type="SMART" id="SM00252">
    <property type="entry name" value="SH2"/>
    <property type="match status" value="1"/>
</dbReference>
<dbReference type="Proteomes" id="UP000267029">
    <property type="component" value="Unassembled WGS sequence"/>
</dbReference>
<dbReference type="InterPro" id="IPR036860">
    <property type="entry name" value="SH2_dom_sf"/>
</dbReference>
<dbReference type="STRING" id="53468.A0A0R3UQ88"/>
<feature type="domain" description="SH2" evidence="3">
    <location>
        <begin position="396"/>
        <end position="502"/>
    </location>
</feature>
<evidence type="ECO:0000256" key="2">
    <source>
        <dbReference type="SAM" id="MobiDB-lite"/>
    </source>
</evidence>
<protein>
    <recommendedName>
        <fullName evidence="3">SH2 domain-containing protein</fullName>
    </recommendedName>
</protein>
<dbReference type="PANTHER" id="PTHR14388">
    <property type="entry name" value="T CELL-SPECIFIC ADAPTER PROTEIN TSAD"/>
    <property type="match status" value="1"/>
</dbReference>
<feature type="compositionally biased region" description="Polar residues" evidence="2">
    <location>
        <begin position="180"/>
        <end position="191"/>
    </location>
</feature>
<sequence length="531" mass="59534">MLAQILKDMYIEPELLEGLSEEQKQILFCAMRQEQVRRYNQWIQTSPEKDTSMSCSHFLHQTLRQLLQISSQSLDRGDILPVPPPPAHIRLQGRASDPTALRRQRSDSTDCPPGQMKPFYVRIRFFACSDDCLFRLRLILALDLSDRPFVGQLQIAFSKSNVYCKMPTGKQHPQNRPAVATTTSATRSPPVSVTRLSNCMRARISQFEDVDLSRTRNANFQRSRDTGDSPARSPPANHLDWREVRLRVRRQEEEHRRAVVAARRSLHLDVHVGGGEWGSADLPGEYAASTRFGKSTSHGPTKPSITDLVVAQSASSTSNDASVNRFGVASTSALLEASLICADVDGGSADKSGTLRLQKTFGASAIMDWFRECEAPHLLASFRDPSNPGALRIPTWFHGPLKRLPSEALLQGQRANSFLVRISDSFLGYILTHINADAACTHVFVNLVKPLVINDGEQEGAETRLYHLHGQKPQFPSLLELVNYYRDHSIMPHDELYLQYPVGQTISKVHPVADYFPLLFHRNSADKVTVF</sequence>
<feature type="region of interest" description="Disordered" evidence="2">
    <location>
        <begin position="168"/>
        <end position="191"/>
    </location>
</feature>
<dbReference type="InterPro" id="IPR000980">
    <property type="entry name" value="SH2"/>
</dbReference>
<keyword evidence="5" id="KW-1185">Reference proteome</keyword>
<accession>A0A0R3UQ88</accession>
<dbReference type="PANTHER" id="PTHR14388:SF17">
    <property type="entry name" value="SH2 DOMAIN-CONTAINING PROTEIN"/>
    <property type="match status" value="1"/>
</dbReference>
<evidence type="ECO:0000256" key="1">
    <source>
        <dbReference type="PROSITE-ProRule" id="PRU00191"/>
    </source>
</evidence>
<dbReference type="Gene3D" id="3.30.505.10">
    <property type="entry name" value="SH2 domain"/>
    <property type="match status" value="1"/>
</dbReference>
<dbReference type="Pfam" id="PF00017">
    <property type="entry name" value="SH2"/>
    <property type="match status" value="1"/>
</dbReference>
<evidence type="ECO:0000313" key="4">
    <source>
        <dbReference type="EMBL" id="VDD84036.1"/>
    </source>
</evidence>
<proteinExistence type="predicted"/>
<dbReference type="OrthoDB" id="10003345at2759"/>
<evidence type="ECO:0000313" key="5">
    <source>
        <dbReference type="Proteomes" id="UP000267029"/>
    </source>
</evidence>
<feature type="region of interest" description="Disordered" evidence="2">
    <location>
        <begin position="81"/>
        <end position="113"/>
    </location>
</feature>
<dbReference type="PRINTS" id="PR00401">
    <property type="entry name" value="SH2DOMAIN"/>
</dbReference>
<gene>
    <name evidence="4" type="ORF">MCOS_LOCUS10039</name>
</gene>
<reference evidence="4 5" key="1">
    <citation type="submission" date="2018-10" db="EMBL/GenBank/DDBJ databases">
        <authorList>
            <consortium name="Pathogen Informatics"/>
        </authorList>
    </citation>
    <scope>NUCLEOTIDE SEQUENCE [LARGE SCALE GENOMIC DNA]</scope>
</reference>
<dbReference type="GO" id="GO:0005737">
    <property type="term" value="C:cytoplasm"/>
    <property type="evidence" value="ECO:0007669"/>
    <property type="project" value="TreeGrafter"/>
</dbReference>
<evidence type="ECO:0000259" key="3">
    <source>
        <dbReference type="PROSITE" id="PS50001"/>
    </source>
</evidence>
<organism evidence="4 5">
    <name type="scientific">Mesocestoides corti</name>
    <name type="common">Flatworm</name>
    <dbReference type="NCBI Taxonomy" id="53468"/>
    <lineage>
        <taxon>Eukaryota</taxon>
        <taxon>Metazoa</taxon>
        <taxon>Spiralia</taxon>
        <taxon>Lophotrochozoa</taxon>
        <taxon>Platyhelminthes</taxon>
        <taxon>Cestoda</taxon>
        <taxon>Eucestoda</taxon>
        <taxon>Cyclophyllidea</taxon>
        <taxon>Mesocestoididae</taxon>
        <taxon>Mesocestoides</taxon>
    </lineage>
</organism>
<feature type="region of interest" description="Disordered" evidence="2">
    <location>
        <begin position="215"/>
        <end position="238"/>
    </location>
</feature>
<keyword evidence="1" id="KW-0727">SH2 domain</keyword>
<dbReference type="AlphaFoldDB" id="A0A0R3UQ88"/>
<dbReference type="EMBL" id="UXSR01005951">
    <property type="protein sequence ID" value="VDD84036.1"/>
    <property type="molecule type" value="Genomic_DNA"/>
</dbReference>
<dbReference type="SUPFAM" id="SSF55550">
    <property type="entry name" value="SH2 domain"/>
    <property type="match status" value="1"/>
</dbReference>